<reference evidence="2" key="1">
    <citation type="submission" date="2023-05" db="EMBL/GenBank/DDBJ databases">
        <title>Genome and transcriptome analyses reveal genes involved in the formation of fine ridges on petal epidermal cells in Hibiscus trionum.</title>
        <authorList>
            <person name="Koshimizu S."/>
            <person name="Masuda S."/>
            <person name="Ishii T."/>
            <person name="Shirasu K."/>
            <person name="Hoshino A."/>
            <person name="Arita M."/>
        </authorList>
    </citation>
    <scope>NUCLEOTIDE SEQUENCE</scope>
    <source>
        <strain evidence="2">Hamamatsu line</strain>
    </source>
</reference>
<protein>
    <submittedName>
        <fullName evidence="2">Uncharacterized protein</fullName>
    </submittedName>
</protein>
<keyword evidence="1" id="KW-0812">Transmembrane</keyword>
<keyword evidence="1" id="KW-0472">Membrane</keyword>
<feature type="transmembrane region" description="Helical" evidence="1">
    <location>
        <begin position="33"/>
        <end position="51"/>
    </location>
</feature>
<evidence type="ECO:0000256" key="1">
    <source>
        <dbReference type="SAM" id="Phobius"/>
    </source>
</evidence>
<organism evidence="2 3">
    <name type="scientific">Hibiscus trionum</name>
    <name type="common">Flower of an hour</name>
    <dbReference type="NCBI Taxonomy" id="183268"/>
    <lineage>
        <taxon>Eukaryota</taxon>
        <taxon>Viridiplantae</taxon>
        <taxon>Streptophyta</taxon>
        <taxon>Embryophyta</taxon>
        <taxon>Tracheophyta</taxon>
        <taxon>Spermatophyta</taxon>
        <taxon>Magnoliopsida</taxon>
        <taxon>eudicotyledons</taxon>
        <taxon>Gunneridae</taxon>
        <taxon>Pentapetalae</taxon>
        <taxon>rosids</taxon>
        <taxon>malvids</taxon>
        <taxon>Malvales</taxon>
        <taxon>Malvaceae</taxon>
        <taxon>Malvoideae</taxon>
        <taxon>Hibiscus</taxon>
    </lineage>
</organism>
<comment type="caution">
    <text evidence="2">The sequence shown here is derived from an EMBL/GenBank/DDBJ whole genome shotgun (WGS) entry which is preliminary data.</text>
</comment>
<proteinExistence type="predicted"/>
<dbReference type="EMBL" id="BSYR01000010">
    <property type="protein sequence ID" value="GMI72065.1"/>
    <property type="molecule type" value="Genomic_DNA"/>
</dbReference>
<dbReference type="Proteomes" id="UP001165190">
    <property type="component" value="Unassembled WGS sequence"/>
</dbReference>
<sequence length="85" mass="9751">MWGPSSNLKSMAEATISTTKRALHFATPFSSSFTPPTTFIFIFGFVIDFSFEISCELRIRIVVGLYSADFVRFRTCVIRIKTEKW</sequence>
<dbReference type="AlphaFoldDB" id="A0A9W7LQV4"/>
<name>A0A9W7LQV4_HIBTR</name>
<keyword evidence="1" id="KW-1133">Transmembrane helix</keyword>
<evidence type="ECO:0000313" key="3">
    <source>
        <dbReference type="Proteomes" id="UP001165190"/>
    </source>
</evidence>
<keyword evidence="3" id="KW-1185">Reference proteome</keyword>
<gene>
    <name evidence="2" type="ORF">HRI_000875800</name>
</gene>
<accession>A0A9W7LQV4</accession>
<evidence type="ECO:0000313" key="2">
    <source>
        <dbReference type="EMBL" id="GMI72065.1"/>
    </source>
</evidence>